<accession>A0AAV9W6A0</accession>
<dbReference type="AlphaFoldDB" id="A0AAV9W6A0"/>
<organism evidence="2 3">
    <name type="scientific">Arthrobotrys musiformis</name>
    <dbReference type="NCBI Taxonomy" id="47236"/>
    <lineage>
        <taxon>Eukaryota</taxon>
        <taxon>Fungi</taxon>
        <taxon>Dikarya</taxon>
        <taxon>Ascomycota</taxon>
        <taxon>Pezizomycotina</taxon>
        <taxon>Orbiliomycetes</taxon>
        <taxon>Orbiliales</taxon>
        <taxon>Orbiliaceae</taxon>
        <taxon>Arthrobotrys</taxon>
    </lineage>
</organism>
<dbReference type="Gene3D" id="1.20.58.340">
    <property type="entry name" value="Magnesium transport protein CorA, transmembrane region"/>
    <property type="match status" value="1"/>
</dbReference>
<evidence type="ECO:0000313" key="2">
    <source>
        <dbReference type="EMBL" id="KAK6502771.1"/>
    </source>
</evidence>
<name>A0AAV9W6A0_9PEZI</name>
<sequence length="454" mass="51897">MNLAVSRRLVKIFYDYKARNQKTGYPGSLDINDNPRVLRAFTDSELEIILKDNHPTEGYRFYWTSHLECVPLPLLEAIFAKHDFNSRLLETPIYDGARQATPIGARSLRDERGEPAAYDIYIVLPTRAYHLSRKPELAGAYSSLEADDPWIILWRECSEGIGWNTKSLDEQVQNFILSEGDQVESEYSELNAKIHINQIYTSRMHSDIRMSKLRFEFVQEQHLKFLEFTGLKSESSVRVQEELTGLLVDIKDLDVSLKQELDKLRSSSAWLSTSISLKHTKAMRVAGDESRQASLALKENTDAMKANDDLLREFAQKTLDVNQDVKQNGVAMREIAEESKKIAEANIKESETMTRIAKNTQRDSRSMKVLAFLTTMYLPGAFVSSIFGWSIISFDVADDGTQQIVVAEQWRIFVVSTVVLTVITMVGCFTWIWISQKRAALQRARTDSFRRQLA</sequence>
<feature type="transmembrane region" description="Helical" evidence="1">
    <location>
        <begin position="412"/>
        <end position="434"/>
    </location>
</feature>
<reference evidence="2 3" key="1">
    <citation type="submission" date="2023-08" db="EMBL/GenBank/DDBJ databases">
        <authorList>
            <person name="Palmer J.M."/>
        </authorList>
    </citation>
    <scope>NUCLEOTIDE SEQUENCE [LARGE SCALE GENOMIC DNA]</scope>
    <source>
        <strain evidence="2 3">TWF481</strain>
    </source>
</reference>
<evidence type="ECO:0000313" key="3">
    <source>
        <dbReference type="Proteomes" id="UP001370758"/>
    </source>
</evidence>
<gene>
    <name evidence="2" type="ORF">TWF481_007818</name>
</gene>
<dbReference type="EMBL" id="JAVHJL010000005">
    <property type="protein sequence ID" value="KAK6502771.1"/>
    <property type="molecule type" value="Genomic_DNA"/>
</dbReference>
<protein>
    <submittedName>
        <fullName evidence="2">Uncharacterized protein</fullName>
    </submittedName>
</protein>
<evidence type="ECO:0000256" key="1">
    <source>
        <dbReference type="SAM" id="Phobius"/>
    </source>
</evidence>
<proteinExistence type="predicted"/>
<keyword evidence="1" id="KW-0472">Membrane</keyword>
<comment type="caution">
    <text evidence="2">The sequence shown here is derived from an EMBL/GenBank/DDBJ whole genome shotgun (WGS) entry which is preliminary data.</text>
</comment>
<keyword evidence="1" id="KW-1133">Transmembrane helix</keyword>
<feature type="transmembrane region" description="Helical" evidence="1">
    <location>
        <begin position="369"/>
        <end position="392"/>
    </location>
</feature>
<keyword evidence="1" id="KW-0812">Transmembrane</keyword>
<keyword evidence="3" id="KW-1185">Reference proteome</keyword>
<dbReference type="Proteomes" id="UP001370758">
    <property type="component" value="Unassembled WGS sequence"/>
</dbReference>